<dbReference type="PRINTS" id="PR00182">
    <property type="entry name" value="ECOLNEIPORIN"/>
</dbReference>
<dbReference type="GO" id="GO:0009279">
    <property type="term" value="C:cell outer membrane"/>
    <property type="evidence" value="ECO:0007669"/>
    <property type="project" value="UniProtKB-SubCell"/>
</dbReference>
<dbReference type="Gene3D" id="2.40.160.10">
    <property type="entry name" value="Porin"/>
    <property type="match status" value="1"/>
</dbReference>
<keyword evidence="7" id="KW-0406">Ion transport</keyword>
<reference evidence="13 14" key="1">
    <citation type="submission" date="2011-11" db="EMBL/GenBank/DDBJ databases">
        <authorList>
            <person name="Weinstock G."/>
            <person name="Sodergren E."/>
            <person name="Clifton S."/>
            <person name="Fulton L."/>
            <person name="Fulton B."/>
            <person name="Courtney L."/>
            <person name="Fronick C."/>
            <person name="Harrison M."/>
            <person name="Strong C."/>
            <person name="Farmer C."/>
            <person name="Delahaunty K."/>
            <person name="Markovic C."/>
            <person name="Hall O."/>
            <person name="Minx P."/>
            <person name="Tomlinson C."/>
            <person name="Mitreva M."/>
            <person name="Hou S."/>
            <person name="Chen J."/>
            <person name="Wollam A."/>
            <person name="Pepin K.H."/>
            <person name="Johnson M."/>
            <person name="Bhonagiri V."/>
            <person name="Zhang X."/>
            <person name="Suruliraj S."/>
            <person name="Warren W."/>
            <person name="Chinwalla A."/>
            <person name="Mardis E.R."/>
            <person name="Wilson R.K."/>
        </authorList>
    </citation>
    <scope>NUCLEOTIDE SEQUENCE [LARGE SCALE GENOMIC DNA]</scope>
    <source>
        <strain evidence="13 14">YIT 11816</strain>
    </source>
</reference>
<dbReference type="HOGENOM" id="CLU_038238_1_2_4"/>
<feature type="signal peptide" evidence="11">
    <location>
        <begin position="1"/>
        <end position="42"/>
    </location>
</feature>
<comment type="subcellular location">
    <subcellularLocation>
        <location evidence="1">Cell outer membrane</location>
        <topology evidence="1">Multi-pass membrane protein</topology>
    </subcellularLocation>
</comment>
<keyword evidence="4" id="KW-1134">Transmembrane beta strand</keyword>
<evidence type="ECO:0000256" key="4">
    <source>
        <dbReference type="ARBA" id="ARBA00022452"/>
    </source>
</evidence>
<gene>
    <name evidence="13" type="ORF">HMPREF9440_01657</name>
</gene>
<dbReference type="InterPro" id="IPR001702">
    <property type="entry name" value="Porin_Gram-ve"/>
</dbReference>
<comment type="caution">
    <text evidence="13">The sequence shown here is derived from an EMBL/GenBank/DDBJ whole genome shotgun (WGS) entry which is preliminary data.</text>
</comment>
<keyword evidence="3" id="KW-0813">Transport</keyword>
<evidence type="ECO:0000313" key="14">
    <source>
        <dbReference type="Proteomes" id="UP000004956"/>
    </source>
</evidence>
<dbReference type="Pfam" id="PF13609">
    <property type="entry name" value="Porin_4"/>
    <property type="match status" value="1"/>
</dbReference>
<dbReference type="GO" id="GO:0015288">
    <property type="term" value="F:porin activity"/>
    <property type="evidence" value="ECO:0007669"/>
    <property type="project" value="UniProtKB-KW"/>
</dbReference>
<dbReference type="PATRIC" id="fig|762967.3.peg.1301"/>
<dbReference type="PANTHER" id="PTHR34501">
    <property type="entry name" value="PROTEIN YDDL-RELATED"/>
    <property type="match status" value="1"/>
</dbReference>
<keyword evidence="8" id="KW-0626">Porin</keyword>
<evidence type="ECO:0000256" key="7">
    <source>
        <dbReference type="ARBA" id="ARBA00023065"/>
    </source>
</evidence>
<keyword evidence="9" id="KW-0472">Membrane</keyword>
<dbReference type="EMBL" id="AFBQ01000251">
    <property type="protein sequence ID" value="EHY30976.1"/>
    <property type="molecule type" value="Genomic_DNA"/>
</dbReference>
<evidence type="ECO:0000256" key="6">
    <source>
        <dbReference type="ARBA" id="ARBA00022729"/>
    </source>
</evidence>
<dbReference type="InterPro" id="IPR050298">
    <property type="entry name" value="Gram-neg_bact_OMP"/>
</dbReference>
<evidence type="ECO:0000256" key="9">
    <source>
        <dbReference type="ARBA" id="ARBA00023136"/>
    </source>
</evidence>
<dbReference type="GO" id="GO:0046930">
    <property type="term" value="C:pore complex"/>
    <property type="evidence" value="ECO:0007669"/>
    <property type="project" value="UniProtKB-KW"/>
</dbReference>
<dbReference type="Proteomes" id="UP000004956">
    <property type="component" value="Unassembled WGS sequence"/>
</dbReference>
<evidence type="ECO:0000259" key="12">
    <source>
        <dbReference type="Pfam" id="PF13609"/>
    </source>
</evidence>
<feature type="chain" id="PRO_5003587399" evidence="11">
    <location>
        <begin position="43"/>
        <end position="414"/>
    </location>
</feature>
<dbReference type="GO" id="GO:0034220">
    <property type="term" value="P:monoatomic ion transmembrane transport"/>
    <property type="evidence" value="ECO:0007669"/>
    <property type="project" value="InterPro"/>
</dbReference>
<accession>H3KFY5</accession>
<proteinExistence type="predicted"/>
<comment type="subunit">
    <text evidence="2">Homotrimer.</text>
</comment>
<name>H3KFY5_9BURK</name>
<evidence type="ECO:0000256" key="1">
    <source>
        <dbReference type="ARBA" id="ARBA00004571"/>
    </source>
</evidence>
<feature type="domain" description="Porin" evidence="12">
    <location>
        <begin position="31"/>
        <end position="380"/>
    </location>
</feature>
<evidence type="ECO:0000313" key="13">
    <source>
        <dbReference type="EMBL" id="EHY30976.1"/>
    </source>
</evidence>
<dbReference type="InterPro" id="IPR023614">
    <property type="entry name" value="Porin_dom_sf"/>
</dbReference>
<dbReference type="InterPro" id="IPR033900">
    <property type="entry name" value="Gram_neg_porin_domain"/>
</dbReference>
<evidence type="ECO:0000256" key="8">
    <source>
        <dbReference type="ARBA" id="ARBA00023114"/>
    </source>
</evidence>
<evidence type="ECO:0000256" key="11">
    <source>
        <dbReference type="SAM" id="SignalP"/>
    </source>
</evidence>
<dbReference type="SUPFAM" id="SSF56935">
    <property type="entry name" value="Porins"/>
    <property type="match status" value="1"/>
</dbReference>
<dbReference type="AlphaFoldDB" id="H3KFY5"/>
<sequence>MKTKSAMDPNQEKTMNHSHQAVVKPLAGAVLAALLLASGAQAADVSVYGIIDQGVKYTRDGHENSFEMNSGQINGSRFGLRGKEEISSDLKVYFNVEAGFDADTGALGDEDRFFNRNSIVGLETRWGDFKIGRTAGLVSGNSGGIFAGRVSPFGITWQEAQSTQVLSGAVGSRVDNSITYASPRMAGFQVHLQASNGIDLDDSVRSSYKDRYAAAGVTYRAGGLRFVAAVDRMFTKNAQAPGTAGYRGDDWMTYNIGGSYDFGMVRIHAGYQYGDGVTRVGKISSSVKGAWSATNEKNTTGFDTHGFVLGANIDVAGGELKVATGYVKGERDWKRFRDDGSLSYTYDQEVEGYQFALGYLYPFSNRTDFYVAGAYVHGKDVTDSINYLSTGNVAAKDATKSHLKSFIAGIRHSF</sequence>
<keyword evidence="6 11" id="KW-0732">Signal</keyword>
<organism evidence="13 14">
    <name type="scientific">Sutterella parvirubra YIT 11816</name>
    <dbReference type="NCBI Taxonomy" id="762967"/>
    <lineage>
        <taxon>Bacteria</taxon>
        <taxon>Pseudomonadati</taxon>
        <taxon>Pseudomonadota</taxon>
        <taxon>Betaproteobacteria</taxon>
        <taxon>Burkholderiales</taxon>
        <taxon>Sutterellaceae</taxon>
        <taxon>Sutterella</taxon>
    </lineage>
</organism>
<keyword evidence="5" id="KW-0812">Transmembrane</keyword>
<dbReference type="CDD" id="cd00342">
    <property type="entry name" value="gram_neg_porins"/>
    <property type="match status" value="1"/>
</dbReference>
<dbReference type="STRING" id="762967.HMPREF9440_01657"/>
<evidence type="ECO:0000256" key="3">
    <source>
        <dbReference type="ARBA" id="ARBA00022448"/>
    </source>
</evidence>
<keyword evidence="10" id="KW-0998">Cell outer membrane</keyword>
<evidence type="ECO:0000256" key="10">
    <source>
        <dbReference type="ARBA" id="ARBA00023237"/>
    </source>
</evidence>
<evidence type="ECO:0000256" key="2">
    <source>
        <dbReference type="ARBA" id="ARBA00011233"/>
    </source>
</evidence>
<keyword evidence="14" id="KW-1185">Reference proteome</keyword>
<evidence type="ECO:0000256" key="5">
    <source>
        <dbReference type="ARBA" id="ARBA00022692"/>
    </source>
</evidence>
<dbReference type="PANTHER" id="PTHR34501:SF9">
    <property type="entry name" value="MAJOR OUTER MEMBRANE PROTEIN P.IA"/>
    <property type="match status" value="1"/>
</dbReference>
<protein>
    <submittedName>
        <fullName evidence="13">Gram-negative porin</fullName>
    </submittedName>
</protein>